<dbReference type="GO" id="GO:0016705">
    <property type="term" value="F:oxidoreductase activity, acting on paired donors, with incorporation or reduction of molecular oxygen"/>
    <property type="evidence" value="ECO:0007669"/>
    <property type="project" value="InterPro"/>
</dbReference>
<dbReference type="InterPro" id="IPR010255">
    <property type="entry name" value="Haem_peroxidase_sf"/>
</dbReference>
<dbReference type="InterPro" id="IPR017972">
    <property type="entry name" value="Cyt_P450_CS"/>
</dbReference>
<dbReference type="InterPro" id="IPR019791">
    <property type="entry name" value="Haem_peroxidase_animal"/>
</dbReference>
<sequence>MSTLVDSVKSLSDLVYYSRRPLPGSPDGLTASEAAPAVLRKPMDHGKLYDILDDIQAAIKRGSPIDLDDGTVPSLTPSSTQIRLELTTDISCYIGAILGLTKEGSSWSLNPLEIVRETDHSLLERGQGNSVSVEFNLLYRWHATISEADESWTEDLFRRMFPDKPIHSLTVADFRARVAELRLGPSAAATTQNPTPAAQIISNSAQGTEGGDTSGVAPPQDTVRTNGTAKPSNGWGNGTVNGVSHNKDDSRSSTSTAAGTDDGLSFSVPNLDPRKLERNKTNASASSAGATTGPRTWTFGGLVRDPVTGKYDDNKLADMLQNATETVAQAFRARGTPEVMRVVEVMAIEQARQWGVCTMNEFRQFIGLKGLKGLLPAFSAYGDFEEWNPDPEIANAARALYGHIDNLELYVGMQAEQTKVPGPGAGLCPGYTISRAILGDAVALTRGDRFLTVDFTPGNLTAWGYQDCARDTRNGAFGSCISKILLRNLPGNYTYNSVYGLFPFYTPKTMVSVLSNLRIKELYDFVRPKPEDQIITANSYAGVNQVLFDYQSFRVTYERTMKRLTNGYGFFLAFDEPAKHLRDLKIMREALFPRDDSMAEYGVFYRETTARLIETKSFSLVGKGTRSLDIVRDVFNLVPVHWISKQVAGIPLKTKETPQGIHTEQEVYQFMALCFTYIFLNVQPETGWILEENSEKVAKLLQGYVKGHIDSIRSKKISISKLKDSFLHWFTGEKDKSHEFLKRLAASNRSSEELSYNVFGIIVASCANFSMAATLVLNFYLDDERKAEREEIIKLVKSEKPESKSLLLGYILEALRLDPQAPGIFRQASVDADVKEGNGLAPVRVHKGQTIFVSLRNANSDPTAFPNPQKIDPTRPLDRYKLFGAGMHSCLGQFFTQAMMPEVMRSVFSLKNIRRAPGESGKLNRFRSDLFGTTTSYLYVDMKGCVSPWPASMVVQYDI</sequence>
<dbReference type="PROSITE" id="PS00086">
    <property type="entry name" value="CYTOCHROME_P450"/>
    <property type="match status" value="1"/>
</dbReference>
<dbReference type="InterPro" id="IPR036396">
    <property type="entry name" value="Cyt_P450_sf"/>
</dbReference>
<dbReference type="GO" id="GO:0052878">
    <property type="term" value="F:linoleate 8R-lipoxygenase activity"/>
    <property type="evidence" value="ECO:0007669"/>
    <property type="project" value="UniProtKB-EC"/>
</dbReference>
<dbReference type="HOGENOM" id="CLU_002329_0_0_1"/>
<evidence type="ECO:0000256" key="4">
    <source>
        <dbReference type="ARBA" id="ARBA00022723"/>
    </source>
</evidence>
<evidence type="ECO:0000256" key="6">
    <source>
        <dbReference type="ARBA" id="ARBA00023002"/>
    </source>
</evidence>
<dbReference type="GO" id="GO:0004497">
    <property type="term" value="F:monooxygenase activity"/>
    <property type="evidence" value="ECO:0007669"/>
    <property type="project" value="InterPro"/>
</dbReference>
<dbReference type="Pfam" id="PF03098">
    <property type="entry name" value="An_peroxidase"/>
    <property type="match status" value="1"/>
</dbReference>
<dbReference type="GO" id="GO:0004601">
    <property type="term" value="F:peroxidase activity"/>
    <property type="evidence" value="ECO:0007669"/>
    <property type="project" value="InterPro"/>
</dbReference>
<keyword evidence="8" id="KW-0413">Isomerase</keyword>
<dbReference type="Pfam" id="PF00067">
    <property type="entry name" value="p450"/>
    <property type="match status" value="1"/>
</dbReference>
<name>A0A0C3MDX9_9AGAM</name>
<feature type="region of interest" description="Disordered" evidence="9">
    <location>
        <begin position="204"/>
        <end position="297"/>
    </location>
</feature>
<dbReference type="InterPro" id="IPR037120">
    <property type="entry name" value="Haem_peroxidase_sf_animal"/>
</dbReference>
<dbReference type="GO" id="GO:0006631">
    <property type="term" value="P:fatty acid metabolic process"/>
    <property type="evidence" value="ECO:0007669"/>
    <property type="project" value="UniProtKB-ARBA"/>
</dbReference>
<keyword evidence="6" id="KW-0560">Oxidoreductase</keyword>
<dbReference type="PANTHER" id="PTHR11903">
    <property type="entry name" value="PROSTAGLANDIN G/H SYNTHASE"/>
    <property type="match status" value="1"/>
</dbReference>
<proteinExistence type="predicted"/>
<dbReference type="OrthoDB" id="823504at2759"/>
<dbReference type="Gene3D" id="1.10.640.10">
    <property type="entry name" value="Haem peroxidase domain superfamily, animal type"/>
    <property type="match status" value="1"/>
</dbReference>
<dbReference type="InterPro" id="IPR050783">
    <property type="entry name" value="Oxylipin_biosynth_metab"/>
</dbReference>
<gene>
    <name evidence="10" type="ORF">M407DRAFT_4711</name>
</gene>
<dbReference type="EMBL" id="KN822958">
    <property type="protein sequence ID" value="KIO31962.1"/>
    <property type="molecule type" value="Genomic_DNA"/>
</dbReference>
<dbReference type="GO" id="GO:0006979">
    <property type="term" value="P:response to oxidative stress"/>
    <property type="evidence" value="ECO:0007669"/>
    <property type="project" value="InterPro"/>
</dbReference>
<feature type="compositionally biased region" description="Low complexity" evidence="9">
    <location>
        <begin position="283"/>
        <end position="293"/>
    </location>
</feature>
<evidence type="ECO:0000256" key="7">
    <source>
        <dbReference type="ARBA" id="ARBA00023004"/>
    </source>
</evidence>
<keyword evidence="11" id="KW-1185">Reference proteome</keyword>
<evidence type="ECO:0000256" key="5">
    <source>
        <dbReference type="ARBA" id="ARBA00022964"/>
    </source>
</evidence>
<evidence type="ECO:0000256" key="1">
    <source>
        <dbReference type="ARBA" id="ARBA00000699"/>
    </source>
</evidence>
<evidence type="ECO:0000313" key="11">
    <source>
        <dbReference type="Proteomes" id="UP000054248"/>
    </source>
</evidence>
<evidence type="ECO:0000313" key="10">
    <source>
        <dbReference type="EMBL" id="KIO31962.1"/>
    </source>
</evidence>
<dbReference type="GO" id="GO:0016853">
    <property type="term" value="F:isomerase activity"/>
    <property type="evidence" value="ECO:0007669"/>
    <property type="project" value="UniProtKB-KW"/>
</dbReference>
<accession>A0A0C3MDX9</accession>
<dbReference type="AlphaFoldDB" id="A0A0C3MDX9"/>
<dbReference type="InterPro" id="IPR001128">
    <property type="entry name" value="Cyt_P450"/>
</dbReference>
<dbReference type="GO" id="GO:0005506">
    <property type="term" value="F:iron ion binding"/>
    <property type="evidence" value="ECO:0007669"/>
    <property type="project" value="InterPro"/>
</dbReference>
<evidence type="ECO:0000256" key="2">
    <source>
        <dbReference type="ARBA" id="ARBA00011881"/>
    </source>
</evidence>
<keyword evidence="4" id="KW-0479">Metal-binding</keyword>
<protein>
    <recommendedName>
        <fullName evidence="3">linoleate 8R-lipoxygenase</fullName>
        <ecNumber evidence="3">1.13.11.60</ecNumber>
    </recommendedName>
</protein>
<dbReference type="GO" id="GO:0020037">
    <property type="term" value="F:heme binding"/>
    <property type="evidence" value="ECO:0007669"/>
    <property type="project" value="InterPro"/>
</dbReference>
<dbReference type="Proteomes" id="UP000054248">
    <property type="component" value="Unassembled WGS sequence"/>
</dbReference>
<dbReference type="STRING" id="1051891.A0A0C3MDX9"/>
<feature type="compositionally biased region" description="Polar residues" evidence="9">
    <location>
        <begin position="222"/>
        <end position="231"/>
    </location>
</feature>
<evidence type="ECO:0000256" key="8">
    <source>
        <dbReference type="ARBA" id="ARBA00023235"/>
    </source>
</evidence>
<dbReference type="Gene3D" id="1.10.630.10">
    <property type="entry name" value="Cytochrome P450"/>
    <property type="match status" value="1"/>
</dbReference>
<dbReference type="EC" id="1.13.11.60" evidence="3"/>
<dbReference type="SUPFAM" id="SSF48264">
    <property type="entry name" value="Cytochrome P450"/>
    <property type="match status" value="1"/>
</dbReference>
<organism evidence="10 11">
    <name type="scientific">Tulasnella calospora MUT 4182</name>
    <dbReference type="NCBI Taxonomy" id="1051891"/>
    <lineage>
        <taxon>Eukaryota</taxon>
        <taxon>Fungi</taxon>
        <taxon>Dikarya</taxon>
        <taxon>Basidiomycota</taxon>
        <taxon>Agaricomycotina</taxon>
        <taxon>Agaricomycetes</taxon>
        <taxon>Cantharellales</taxon>
        <taxon>Tulasnellaceae</taxon>
        <taxon>Tulasnella</taxon>
    </lineage>
</organism>
<keyword evidence="7" id="KW-0408">Iron</keyword>
<dbReference type="PANTHER" id="PTHR11903:SF37">
    <property type="entry name" value="PSI-PRODUCING OXYGENASE A"/>
    <property type="match status" value="1"/>
</dbReference>
<dbReference type="SUPFAM" id="SSF48113">
    <property type="entry name" value="Heme-dependent peroxidases"/>
    <property type="match status" value="1"/>
</dbReference>
<comment type="catalytic activity">
    <reaction evidence="1">
        <text>(9Z,12Z)-octadecadienoate + O2 = (8R,9Z,12Z)-8-hydroperoxyoctadeca-9,12-dienoate</text>
        <dbReference type="Rhea" id="RHEA:25395"/>
        <dbReference type="ChEBI" id="CHEBI:15379"/>
        <dbReference type="ChEBI" id="CHEBI:30245"/>
        <dbReference type="ChEBI" id="CHEBI:58659"/>
        <dbReference type="EC" id="1.13.11.60"/>
    </reaction>
</comment>
<reference evidence="11" key="2">
    <citation type="submission" date="2015-01" db="EMBL/GenBank/DDBJ databases">
        <title>Evolutionary Origins and Diversification of the Mycorrhizal Mutualists.</title>
        <authorList>
            <consortium name="DOE Joint Genome Institute"/>
            <consortium name="Mycorrhizal Genomics Consortium"/>
            <person name="Kohler A."/>
            <person name="Kuo A."/>
            <person name="Nagy L.G."/>
            <person name="Floudas D."/>
            <person name="Copeland A."/>
            <person name="Barry K.W."/>
            <person name="Cichocki N."/>
            <person name="Veneault-Fourrey C."/>
            <person name="LaButti K."/>
            <person name="Lindquist E.A."/>
            <person name="Lipzen A."/>
            <person name="Lundell T."/>
            <person name="Morin E."/>
            <person name="Murat C."/>
            <person name="Riley R."/>
            <person name="Ohm R."/>
            <person name="Sun H."/>
            <person name="Tunlid A."/>
            <person name="Henrissat B."/>
            <person name="Grigoriev I.V."/>
            <person name="Hibbett D.S."/>
            <person name="Martin F."/>
        </authorList>
    </citation>
    <scope>NUCLEOTIDE SEQUENCE [LARGE SCALE GENOMIC DNA]</scope>
    <source>
        <strain evidence="11">MUT 4182</strain>
    </source>
</reference>
<dbReference type="CDD" id="cd20612">
    <property type="entry name" value="CYP_LDS-like_C"/>
    <property type="match status" value="1"/>
</dbReference>
<keyword evidence="5" id="KW-0223">Dioxygenase</keyword>
<reference evidence="10 11" key="1">
    <citation type="submission" date="2014-04" db="EMBL/GenBank/DDBJ databases">
        <authorList>
            <consortium name="DOE Joint Genome Institute"/>
            <person name="Kuo A."/>
            <person name="Girlanda M."/>
            <person name="Perotto S."/>
            <person name="Kohler A."/>
            <person name="Nagy L.G."/>
            <person name="Floudas D."/>
            <person name="Copeland A."/>
            <person name="Barry K.W."/>
            <person name="Cichocki N."/>
            <person name="Veneault-Fourrey C."/>
            <person name="LaButti K."/>
            <person name="Lindquist E.A."/>
            <person name="Lipzen A."/>
            <person name="Lundell T."/>
            <person name="Morin E."/>
            <person name="Murat C."/>
            <person name="Sun H."/>
            <person name="Tunlid A."/>
            <person name="Henrissat B."/>
            <person name="Grigoriev I.V."/>
            <person name="Hibbett D.S."/>
            <person name="Martin F."/>
            <person name="Nordberg H.P."/>
            <person name="Cantor M.N."/>
            <person name="Hua S.X."/>
        </authorList>
    </citation>
    <scope>NUCLEOTIDE SEQUENCE [LARGE SCALE GENOMIC DNA]</scope>
    <source>
        <strain evidence="10 11">MUT 4182</strain>
    </source>
</reference>
<evidence type="ECO:0000256" key="9">
    <source>
        <dbReference type="SAM" id="MobiDB-lite"/>
    </source>
</evidence>
<comment type="subunit">
    <text evidence="2">Homotetramer.</text>
</comment>
<evidence type="ECO:0000256" key="3">
    <source>
        <dbReference type="ARBA" id="ARBA00013239"/>
    </source>
</evidence>